<keyword evidence="1" id="KW-0812">Transmembrane</keyword>
<sequence>MNFFCGAFMKNAAKANGVVLFKIIFFAAFFIK</sequence>
<accession>A0A0D2S231</accession>
<reference evidence="2 3" key="1">
    <citation type="journal article" date="2012" name="Nature">
        <title>Repeated polyploidization of Gossypium genomes and the evolution of spinnable cotton fibres.</title>
        <authorList>
            <person name="Paterson A.H."/>
            <person name="Wendel J.F."/>
            <person name="Gundlach H."/>
            <person name="Guo H."/>
            <person name="Jenkins J."/>
            <person name="Jin D."/>
            <person name="Llewellyn D."/>
            <person name="Showmaker K.C."/>
            <person name="Shu S."/>
            <person name="Udall J."/>
            <person name="Yoo M.J."/>
            <person name="Byers R."/>
            <person name="Chen W."/>
            <person name="Doron-Faigenboim A."/>
            <person name="Duke M.V."/>
            <person name="Gong L."/>
            <person name="Grimwood J."/>
            <person name="Grover C."/>
            <person name="Grupp K."/>
            <person name="Hu G."/>
            <person name="Lee T.H."/>
            <person name="Li J."/>
            <person name="Lin L."/>
            <person name="Liu T."/>
            <person name="Marler B.S."/>
            <person name="Page J.T."/>
            <person name="Roberts A.W."/>
            <person name="Romanel E."/>
            <person name="Sanders W.S."/>
            <person name="Szadkowski E."/>
            <person name="Tan X."/>
            <person name="Tang H."/>
            <person name="Xu C."/>
            <person name="Wang J."/>
            <person name="Wang Z."/>
            <person name="Zhang D."/>
            <person name="Zhang L."/>
            <person name="Ashrafi H."/>
            <person name="Bedon F."/>
            <person name="Bowers J.E."/>
            <person name="Brubaker C.L."/>
            <person name="Chee P.W."/>
            <person name="Das S."/>
            <person name="Gingle A.R."/>
            <person name="Haigler C.H."/>
            <person name="Harker D."/>
            <person name="Hoffmann L.V."/>
            <person name="Hovav R."/>
            <person name="Jones D.C."/>
            <person name="Lemke C."/>
            <person name="Mansoor S."/>
            <person name="ur Rahman M."/>
            <person name="Rainville L.N."/>
            <person name="Rambani A."/>
            <person name="Reddy U.K."/>
            <person name="Rong J.K."/>
            <person name="Saranga Y."/>
            <person name="Scheffler B.E."/>
            <person name="Scheffler J.A."/>
            <person name="Stelly D.M."/>
            <person name="Triplett B.A."/>
            <person name="Van Deynze A."/>
            <person name="Vaslin M.F."/>
            <person name="Waghmare V.N."/>
            <person name="Walford S.A."/>
            <person name="Wright R.J."/>
            <person name="Zaki E.A."/>
            <person name="Zhang T."/>
            <person name="Dennis E.S."/>
            <person name="Mayer K.F."/>
            <person name="Peterson D.G."/>
            <person name="Rokhsar D.S."/>
            <person name="Wang X."/>
            <person name="Schmutz J."/>
        </authorList>
    </citation>
    <scope>NUCLEOTIDE SEQUENCE [LARGE SCALE GENOMIC DNA]</scope>
</reference>
<evidence type="ECO:0000256" key="1">
    <source>
        <dbReference type="SAM" id="Phobius"/>
    </source>
</evidence>
<evidence type="ECO:0000313" key="2">
    <source>
        <dbReference type="EMBL" id="KJB77207.1"/>
    </source>
</evidence>
<protein>
    <submittedName>
        <fullName evidence="2">Uncharacterized protein</fullName>
    </submittedName>
</protein>
<keyword evidence="1" id="KW-0472">Membrane</keyword>
<evidence type="ECO:0000313" key="3">
    <source>
        <dbReference type="Proteomes" id="UP000032304"/>
    </source>
</evidence>
<feature type="non-terminal residue" evidence="2">
    <location>
        <position position="32"/>
    </location>
</feature>
<dbReference type="EMBL" id="CM001751">
    <property type="protein sequence ID" value="KJB77207.1"/>
    <property type="molecule type" value="Genomic_DNA"/>
</dbReference>
<feature type="transmembrane region" description="Helical" evidence="1">
    <location>
        <begin position="12"/>
        <end position="31"/>
    </location>
</feature>
<gene>
    <name evidence="2" type="ORF">B456_012G1256002</name>
</gene>
<proteinExistence type="predicted"/>
<dbReference type="AlphaFoldDB" id="A0A0D2S231"/>
<name>A0A0D2S231_GOSRA</name>
<keyword evidence="1" id="KW-1133">Transmembrane helix</keyword>
<dbReference type="Gramene" id="KJB77207">
    <property type="protein sequence ID" value="KJB77207"/>
    <property type="gene ID" value="B456_012G1256002"/>
</dbReference>
<keyword evidence="3" id="KW-1185">Reference proteome</keyword>
<dbReference type="Proteomes" id="UP000032304">
    <property type="component" value="Chromosome 12"/>
</dbReference>
<organism evidence="2 3">
    <name type="scientific">Gossypium raimondii</name>
    <name type="common">Peruvian cotton</name>
    <name type="synonym">Gossypium klotzschianum subsp. raimondii</name>
    <dbReference type="NCBI Taxonomy" id="29730"/>
    <lineage>
        <taxon>Eukaryota</taxon>
        <taxon>Viridiplantae</taxon>
        <taxon>Streptophyta</taxon>
        <taxon>Embryophyta</taxon>
        <taxon>Tracheophyta</taxon>
        <taxon>Spermatophyta</taxon>
        <taxon>Magnoliopsida</taxon>
        <taxon>eudicotyledons</taxon>
        <taxon>Gunneridae</taxon>
        <taxon>Pentapetalae</taxon>
        <taxon>rosids</taxon>
        <taxon>malvids</taxon>
        <taxon>Malvales</taxon>
        <taxon>Malvaceae</taxon>
        <taxon>Malvoideae</taxon>
        <taxon>Gossypium</taxon>
    </lineage>
</organism>